<evidence type="ECO:0000256" key="1">
    <source>
        <dbReference type="ARBA" id="ARBA00006484"/>
    </source>
</evidence>
<evidence type="ECO:0000256" key="2">
    <source>
        <dbReference type="ARBA" id="ARBA00023002"/>
    </source>
</evidence>
<dbReference type="Gene3D" id="3.40.50.720">
    <property type="entry name" value="NAD(P)-binding Rossmann-like Domain"/>
    <property type="match status" value="1"/>
</dbReference>
<dbReference type="OrthoDB" id="1274115at2759"/>
<keyword evidence="2" id="KW-0560">Oxidoreductase</keyword>
<accession>A0A812J344</accession>
<comment type="caution">
    <text evidence="3">The sequence shown here is derived from an EMBL/GenBank/DDBJ whole genome shotgun (WGS) entry which is preliminary data.</text>
</comment>
<dbReference type="GO" id="GO:0016491">
    <property type="term" value="F:oxidoreductase activity"/>
    <property type="evidence" value="ECO:0007669"/>
    <property type="project" value="UniProtKB-KW"/>
</dbReference>
<keyword evidence="4" id="KW-1185">Reference proteome</keyword>
<evidence type="ECO:0000313" key="4">
    <source>
        <dbReference type="Proteomes" id="UP000604046"/>
    </source>
</evidence>
<dbReference type="Pfam" id="PF00106">
    <property type="entry name" value="adh_short"/>
    <property type="match status" value="1"/>
</dbReference>
<dbReference type="InterPro" id="IPR036291">
    <property type="entry name" value="NAD(P)-bd_dom_sf"/>
</dbReference>
<dbReference type="Proteomes" id="UP000604046">
    <property type="component" value="Unassembled WGS sequence"/>
</dbReference>
<dbReference type="PANTHER" id="PTHR24320:SF148">
    <property type="entry name" value="NAD(P)-BINDING ROSSMANN-FOLD SUPERFAMILY PROTEIN"/>
    <property type="match status" value="1"/>
</dbReference>
<proteinExistence type="inferred from homology"/>
<dbReference type="AlphaFoldDB" id="A0A812J344"/>
<name>A0A812J344_9DINO</name>
<dbReference type="PANTHER" id="PTHR24320">
    <property type="entry name" value="RETINOL DEHYDROGENASE"/>
    <property type="match status" value="1"/>
</dbReference>
<sequence length="422" mass="45263">MVARAKRGSRNLFISVLIAGLAGLAGLDFVTFTSAKTSTRASPLRRAQSQKGSKAPAGSVVDAEEVLPISFSLTVGGFNSSVPLSDAKVAVITGASTGIGLATVEGLVRSGMYKSIIMAGRDADKHEKAMESLREKVGTLKQAVELRYLPLELASLKSVRDFAQSVKDQQTPIHTLILNAGVMALPDRKETEDGYEYQFGVNHLGHFLLANLLMDKLAQGGSAADPARVISLSSSAHQIPSKLLKGDLGDLQSYEYSAWGAYGQSKLANVMFAYELDRRCRERGLPVVANAAHPGVVNTELARYMGAGPASQLMAPFAPLKDVAQPLLNYVLRSPEEGAKTSLVLATQSEGKLSGRYWQDGRPTASVDFDPASDLPGPALQLLPFRPKLTSYDPKVWADLWTESELLVGLRPEDVTCFSKAD</sequence>
<protein>
    <submittedName>
        <fullName evidence="3">DHRSX protein</fullName>
    </submittedName>
</protein>
<organism evidence="3 4">
    <name type="scientific">Symbiodinium natans</name>
    <dbReference type="NCBI Taxonomy" id="878477"/>
    <lineage>
        <taxon>Eukaryota</taxon>
        <taxon>Sar</taxon>
        <taxon>Alveolata</taxon>
        <taxon>Dinophyceae</taxon>
        <taxon>Suessiales</taxon>
        <taxon>Symbiodiniaceae</taxon>
        <taxon>Symbiodinium</taxon>
    </lineage>
</organism>
<gene>
    <name evidence="3" type="primary">DHRSX</name>
    <name evidence="3" type="ORF">SNAT2548_LOCUS5658</name>
</gene>
<dbReference type="EMBL" id="CAJNDS010000364">
    <property type="protein sequence ID" value="CAE7197930.1"/>
    <property type="molecule type" value="Genomic_DNA"/>
</dbReference>
<dbReference type="SUPFAM" id="SSF51735">
    <property type="entry name" value="NAD(P)-binding Rossmann-fold domains"/>
    <property type="match status" value="1"/>
</dbReference>
<dbReference type="InterPro" id="IPR002347">
    <property type="entry name" value="SDR_fam"/>
</dbReference>
<reference evidence="3" key="1">
    <citation type="submission" date="2021-02" db="EMBL/GenBank/DDBJ databases">
        <authorList>
            <person name="Dougan E. K."/>
            <person name="Rhodes N."/>
            <person name="Thang M."/>
            <person name="Chan C."/>
        </authorList>
    </citation>
    <scope>NUCLEOTIDE SEQUENCE</scope>
</reference>
<dbReference type="PRINTS" id="PR00081">
    <property type="entry name" value="GDHRDH"/>
</dbReference>
<comment type="similarity">
    <text evidence="1">Belongs to the short-chain dehydrogenases/reductases (SDR) family.</text>
</comment>
<evidence type="ECO:0000313" key="3">
    <source>
        <dbReference type="EMBL" id="CAE7197930.1"/>
    </source>
</evidence>